<dbReference type="Proteomes" id="UP000887565">
    <property type="component" value="Unplaced"/>
</dbReference>
<sequence length="113" mass="12530">MAAASTANANPYRYMAASLESCLESLQKENMPTFPQFENETLWCNATWDSFLCWPAIPANTSYSLPCPPIQGLKRDPSIQNRLPTVSTVDSQKSTHAIDSQLSDSQVSEFPIE</sequence>
<organism evidence="3 4">
    <name type="scientific">Romanomermis culicivorax</name>
    <name type="common">Nematode worm</name>
    <dbReference type="NCBI Taxonomy" id="13658"/>
    <lineage>
        <taxon>Eukaryota</taxon>
        <taxon>Metazoa</taxon>
        <taxon>Ecdysozoa</taxon>
        <taxon>Nematoda</taxon>
        <taxon>Enoplea</taxon>
        <taxon>Dorylaimia</taxon>
        <taxon>Mermithida</taxon>
        <taxon>Mermithoidea</taxon>
        <taxon>Mermithidae</taxon>
        <taxon>Romanomermis</taxon>
    </lineage>
</organism>
<proteinExistence type="predicted"/>
<dbReference type="InterPro" id="IPR001879">
    <property type="entry name" value="GPCR_2_extracellular_dom"/>
</dbReference>
<feature type="region of interest" description="Disordered" evidence="1">
    <location>
        <begin position="86"/>
        <end position="113"/>
    </location>
</feature>
<dbReference type="PROSITE" id="PS50227">
    <property type="entry name" value="G_PROTEIN_RECEP_F2_3"/>
    <property type="match status" value="1"/>
</dbReference>
<name>A0A915HJE5_ROMCU</name>
<evidence type="ECO:0000313" key="4">
    <source>
        <dbReference type="WBParaSite" id="nRc.2.0.1.t02108-RA"/>
    </source>
</evidence>
<keyword evidence="3" id="KW-1185">Reference proteome</keyword>
<protein>
    <submittedName>
        <fullName evidence="4">G-protein coupled receptors family 2 profile 1 domain-containing protein</fullName>
    </submittedName>
</protein>
<evidence type="ECO:0000256" key="1">
    <source>
        <dbReference type="SAM" id="MobiDB-lite"/>
    </source>
</evidence>
<dbReference type="AlphaFoldDB" id="A0A915HJE5"/>
<dbReference type="GO" id="GO:0016020">
    <property type="term" value="C:membrane"/>
    <property type="evidence" value="ECO:0007669"/>
    <property type="project" value="InterPro"/>
</dbReference>
<dbReference type="Gene3D" id="4.10.1240.10">
    <property type="entry name" value="GPCR, family 2, extracellular hormone receptor domain"/>
    <property type="match status" value="1"/>
</dbReference>
<dbReference type="InterPro" id="IPR036445">
    <property type="entry name" value="GPCR_2_extracell_dom_sf"/>
</dbReference>
<evidence type="ECO:0000259" key="2">
    <source>
        <dbReference type="PROSITE" id="PS50227"/>
    </source>
</evidence>
<dbReference type="GO" id="GO:0004930">
    <property type="term" value="F:G protein-coupled receptor activity"/>
    <property type="evidence" value="ECO:0007669"/>
    <property type="project" value="InterPro"/>
</dbReference>
<accession>A0A915HJE5</accession>
<reference evidence="4" key="1">
    <citation type="submission" date="2022-11" db="UniProtKB">
        <authorList>
            <consortium name="WormBaseParasite"/>
        </authorList>
    </citation>
    <scope>IDENTIFICATION</scope>
</reference>
<dbReference type="WBParaSite" id="nRc.2.0.1.t02108-RA">
    <property type="protein sequence ID" value="nRc.2.0.1.t02108-RA"/>
    <property type="gene ID" value="nRc.2.0.1.g02108"/>
</dbReference>
<dbReference type="Pfam" id="PF02793">
    <property type="entry name" value="HRM"/>
    <property type="match status" value="1"/>
</dbReference>
<evidence type="ECO:0000313" key="3">
    <source>
        <dbReference type="Proteomes" id="UP000887565"/>
    </source>
</evidence>
<dbReference type="SUPFAM" id="SSF111418">
    <property type="entry name" value="Hormone receptor domain"/>
    <property type="match status" value="1"/>
</dbReference>
<feature type="domain" description="G-protein coupled receptors family 2 profile 1" evidence="2">
    <location>
        <begin position="21"/>
        <end position="68"/>
    </location>
</feature>